<dbReference type="RefSeq" id="WP_101893935.1">
    <property type="nucleotide sequence ID" value="NZ_CP022684.1"/>
</dbReference>
<reference evidence="7" key="1">
    <citation type="submission" date="2017-08" db="EMBL/GenBank/DDBJ databases">
        <title>Direct submision.</title>
        <authorList>
            <person name="Kim S.-J."/>
            <person name="Rhee S.-K."/>
        </authorList>
    </citation>
    <scope>NUCLEOTIDE SEQUENCE [LARGE SCALE GENOMIC DNA]</scope>
    <source>
        <strain evidence="7">GI5</strain>
    </source>
</reference>
<protein>
    <recommendedName>
        <fullName evidence="8">CDP-6-deoxy-delta-3,4-glucoseen reductase</fullName>
    </recommendedName>
</protein>
<accession>A0A2K9LK09</accession>
<dbReference type="InterPro" id="IPR017938">
    <property type="entry name" value="Riboflavin_synthase-like_b-brl"/>
</dbReference>
<evidence type="ECO:0000313" key="6">
    <source>
        <dbReference type="EMBL" id="AUM12567.1"/>
    </source>
</evidence>
<dbReference type="PANTHER" id="PTHR47354">
    <property type="entry name" value="NADH OXIDOREDUCTASE HCR"/>
    <property type="match status" value="1"/>
</dbReference>
<dbReference type="InterPro" id="IPR008333">
    <property type="entry name" value="Cbr1-like_FAD-bd_dom"/>
</dbReference>
<dbReference type="InterPro" id="IPR039261">
    <property type="entry name" value="FNR_nucleotide-bd"/>
</dbReference>
<dbReference type="EMBL" id="CP022684">
    <property type="protein sequence ID" value="AUM12567.1"/>
    <property type="molecule type" value="Genomic_DNA"/>
</dbReference>
<keyword evidence="7" id="KW-1185">Reference proteome</keyword>
<dbReference type="CDD" id="cd06189">
    <property type="entry name" value="flavin_oxioreductase"/>
    <property type="match status" value="1"/>
</dbReference>
<dbReference type="KEGG" id="kak:Kalk_09125"/>
<comment type="similarity">
    <text evidence="3">Belongs to the Fre/LuxG FAD/NAD(P) flavoprotein oxidoreductase family.</text>
</comment>
<gene>
    <name evidence="6" type="ORF">Kalk_09125</name>
</gene>
<evidence type="ECO:0000259" key="5">
    <source>
        <dbReference type="PROSITE" id="PS51384"/>
    </source>
</evidence>
<dbReference type="InterPro" id="IPR001041">
    <property type="entry name" value="2Fe-2S_ferredoxin-type"/>
</dbReference>
<dbReference type="CDD" id="cd00207">
    <property type="entry name" value="fer2"/>
    <property type="match status" value="1"/>
</dbReference>
<evidence type="ECO:0000259" key="4">
    <source>
        <dbReference type="PROSITE" id="PS51085"/>
    </source>
</evidence>
<dbReference type="GO" id="GO:0008218">
    <property type="term" value="P:bioluminescence"/>
    <property type="evidence" value="ECO:0007669"/>
    <property type="project" value="UniProtKB-KW"/>
</dbReference>
<dbReference type="AlphaFoldDB" id="A0A2K9LK09"/>
<name>A0A2K9LK09_9GAMM</name>
<dbReference type="Gene3D" id="3.40.50.80">
    <property type="entry name" value="Nucleotide-binding domain of ferredoxin-NADP reductase (FNR) module"/>
    <property type="match status" value="1"/>
</dbReference>
<proteinExistence type="inferred from homology"/>
<dbReference type="Pfam" id="PF00970">
    <property type="entry name" value="FAD_binding_6"/>
    <property type="match status" value="1"/>
</dbReference>
<feature type="domain" description="FAD-binding FR-type" evidence="5">
    <location>
        <begin position="99"/>
        <end position="199"/>
    </location>
</feature>
<dbReference type="OrthoDB" id="9806195at2"/>
<evidence type="ECO:0008006" key="8">
    <source>
        <dbReference type="Google" id="ProtNLM"/>
    </source>
</evidence>
<dbReference type="Gene3D" id="2.40.30.10">
    <property type="entry name" value="Translation factors"/>
    <property type="match status" value="1"/>
</dbReference>
<dbReference type="PROSITE" id="PS51085">
    <property type="entry name" value="2FE2S_FER_2"/>
    <property type="match status" value="1"/>
</dbReference>
<dbReference type="Pfam" id="PF00175">
    <property type="entry name" value="NAD_binding_1"/>
    <property type="match status" value="1"/>
</dbReference>
<dbReference type="InterPro" id="IPR036010">
    <property type="entry name" value="2Fe-2S_ferredoxin-like_sf"/>
</dbReference>
<evidence type="ECO:0000313" key="7">
    <source>
        <dbReference type="Proteomes" id="UP000235116"/>
    </source>
</evidence>
<evidence type="ECO:0000256" key="1">
    <source>
        <dbReference type="ARBA" id="ARBA00023002"/>
    </source>
</evidence>
<dbReference type="PROSITE" id="PS51384">
    <property type="entry name" value="FAD_FR"/>
    <property type="match status" value="1"/>
</dbReference>
<feature type="domain" description="2Fe-2S ferredoxin-type" evidence="4">
    <location>
        <begin position="3"/>
        <end position="92"/>
    </location>
</feature>
<dbReference type="SUPFAM" id="SSF63380">
    <property type="entry name" value="Riboflavin synthase domain-like"/>
    <property type="match status" value="1"/>
</dbReference>
<sequence>MAHQITFLPSQLRCLVDESETVLDAATRQGLRVPRACDAGTCQLCAARLVTGKARLKHLNNIVDASDGPIEPVFCCLLLPLTDLQLEIERVLAPGQLPTHQVSAQITDIHQASKDVKVVTLRLPAGKRVDFYPGQYLQVVLDSENSAAFSIASAPRNDRTLELHIRATNDSDSYPLLERRLKTGEILKLSLPHGETTLLKMQHAKKLMMIAASTGYSQIKAMLEGLTAANDPRPITVYWGARSANDLYQHDAMLAMSQLHSNITYIPVVSDHPEWPGRSGLVHKAVLDDLQGNFSDWSIICGGSPPMVYATFDDFVAAGMQPEQMISDVFDYAPR</sequence>
<organism evidence="6 7">
    <name type="scientific">Ketobacter alkanivorans</name>
    <dbReference type="NCBI Taxonomy" id="1917421"/>
    <lineage>
        <taxon>Bacteria</taxon>
        <taxon>Pseudomonadati</taxon>
        <taxon>Pseudomonadota</taxon>
        <taxon>Gammaproteobacteria</taxon>
        <taxon>Pseudomonadales</taxon>
        <taxon>Ketobacteraceae</taxon>
        <taxon>Ketobacter</taxon>
    </lineage>
</organism>
<evidence type="ECO:0000256" key="2">
    <source>
        <dbReference type="ARBA" id="ARBA00023223"/>
    </source>
</evidence>
<dbReference type="InterPro" id="IPR017927">
    <property type="entry name" value="FAD-bd_FR_type"/>
</dbReference>
<dbReference type="PANTHER" id="PTHR47354:SF7">
    <property type="entry name" value="NAD(P)H-FLAVIN REDUCTASE"/>
    <property type="match status" value="1"/>
</dbReference>
<dbReference type="SUPFAM" id="SSF54292">
    <property type="entry name" value="2Fe-2S ferredoxin-like"/>
    <property type="match status" value="1"/>
</dbReference>
<dbReference type="PRINTS" id="PR00410">
    <property type="entry name" value="PHEHYDRXLASE"/>
</dbReference>
<dbReference type="Gene3D" id="3.10.20.30">
    <property type="match status" value="1"/>
</dbReference>
<dbReference type="InterPro" id="IPR012675">
    <property type="entry name" value="Beta-grasp_dom_sf"/>
</dbReference>
<keyword evidence="2" id="KW-0455">Luminescence</keyword>
<dbReference type="InterPro" id="IPR050415">
    <property type="entry name" value="MRET"/>
</dbReference>
<keyword evidence="1" id="KW-0560">Oxidoreductase</keyword>
<dbReference type="GO" id="GO:0016491">
    <property type="term" value="F:oxidoreductase activity"/>
    <property type="evidence" value="ECO:0007669"/>
    <property type="project" value="UniProtKB-KW"/>
</dbReference>
<dbReference type="Pfam" id="PF00111">
    <property type="entry name" value="Fer2"/>
    <property type="match status" value="1"/>
</dbReference>
<dbReference type="SUPFAM" id="SSF52343">
    <property type="entry name" value="Ferredoxin reductase-like, C-terminal NADP-linked domain"/>
    <property type="match status" value="1"/>
</dbReference>
<evidence type="ECO:0000256" key="3">
    <source>
        <dbReference type="ARBA" id="ARBA00038177"/>
    </source>
</evidence>
<dbReference type="GO" id="GO:0051536">
    <property type="term" value="F:iron-sulfur cluster binding"/>
    <property type="evidence" value="ECO:0007669"/>
    <property type="project" value="InterPro"/>
</dbReference>
<dbReference type="InterPro" id="IPR001433">
    <property type="entry name" value="OxRdtase_FAD/NAD-bd"/>
</dbReference>
<dbReference type="Proteomes" id="UP000235116">
    <property type="component" value="Chromosome"/>
</dbReference>